<feature type="domain" description="DUF547" evidence="1">
    <location>
        <begin position="26"/>
        <end position="111"/>
    </location>
</feature>
<dbReference type="Proteomes" id="UP001291623">
    <property type="component" value="Unassembled WGS sequence"/>
</dbReference>
<dbReference type="PANTHER" id="PTHR23054:SF80">
    <property type="entry name" value="DUF547 DOMAIN-CONTAINING PROTEIN"/>
    <property type="match status" value="1"/>
</dbReference>
<comment type="caution">
    <text evidence="2">The sequence shown here is derived from an EMBL/GenBank/DDBJ whole genome shotgun (WGS) entry which is preliminary data.</text>
</comment>
<sequence length="190" mass="21768">MFVTYSYLCIFILWDSTKECGEFSTPEVSVNVIQSSILRCLMSRPGQWLRLLLSSRGKFKAGDERQAYASEHPEPLLHFALCSGNHSDPAVRVYTPKRVFQKMEAAKEEYIGATFGVKKDQKVVLPKVVELFAKDSGLCHAGVMEMIQQSLPESFRRSIKKIQQGNSHKNIEWIPHNFAIRYLIMKELLK</sequence>
<evidence type="ECO:0000259" key="1">
    <source>
        <dbReference type="Pfam" id="PF04784"/>
    </source>
</evidence>
<evidence type="ECO:0000313" key="2">
    <source>
        <dbReference type="EMBL" id="KAK4360681.1"/>
    </source>
</evidence>
<keyword evidence="3" id="KW-1185">Reference proteome</keyword>
<reference evidence="2" key="1">
    <citation type="submission" date="2023-12" db="EMBL/GenBank/DDBJ databases">
        <title>Genome assembly of Anisodus tanguticus.</title>
        <authorList>
            <person name="Wang Y.-J."/>
        </authorList>
    </citation>
    <scope>NUCLEOTIDE SEQUENCE</scope>
    <source>
        <strain evidence="2">KB-2021</strain>
        <tissue evidence="2">Leaf</tissue>
    </source>
</reference>
<proteinExistence type="predicted"/>
<dbReference type="InterPro" id="IPR006869">
    <property type="entry name" value="DUF547"/>
</dbReference>
<accession>A0AAE1S171</accession>
<name>A0AAE1S171_9SOLA</name>
<dbReference type="EMBL" id="JAVYJV010000010">
    <property type="protein sequence ID" value="KAK4360681.1"/>
    <property type="molecule type" value="Genomic_DNA"/>
</dbReference>
<dbReference type="Pfam" id="PF04784">
    <property type="entry name" value="DUF547"/>
    <property type="match status" value="1"/>
</dbReference>
<gene>
    <name evidence="2" type="ORF">RND71_019633</name>
</gene>
<organism evidence="2 3">
    <name type="scientific">Anisodus tanguticus</name>
    <dbReference type="NCBI Taxonomy" id="243964"/>
    <lineage>
        <taxon>Eukaryota</taxon>
        <taxon>Viridiplantae</taxon>
        <taxon>Streptophyta</taxon>
        <taxon>Embryophyta</taxon>
        <taxon>Tracheophyta</taxon>
        <taxon>Spermatophyta</taxon>
        <taxon>Magnoliopsida</taxon>
        <taxon>eudicotyledons</taxon>
        <taxon>Gunneridae</taxon>
        <taxon>Pentapetalae</taxon>
        <taxon>asterids</taxon>
        <taxon>lamiids</taxon>
        <taxon>Solanales</taxon>
        <taxon>Solanaceae</taxon>
        <taxon>Solanoideae</taxon>
        <taxon>Hyoscyameae</taxon>
        <taxon>Anisodus</taxon>
    </lineage>
</organism>
<dbReference type="PANTHER" id="PTHR23054">
    <property type="entry name" value="TERNARY COMPLEX FACTOR MIP1, LEUCINE-ZIPPER-RELATED"/>
    <property type="match status" value="1"/>
</dbReference>
<protein>
    <recommendedName>
        <fullName evidence="1">DUF547 domain-containing protein</fullName>
    </recommendedName>
</protein>
<dbReference type="AlphaFoldDB" id="A0AAE1S171"/>
<evidence type="ECO:0000313" key="3">
    <source>
        <dbReference type="Proteomes" id="UP001291623"/>
    </source>
</evidence>